<accession>A0A382UE91</accession>
<evidence type="ECO:0000313" key="1">
    <source>
        <dbReference type="EMBL" id="SVD32589.1"/>
    </source>
</evidence>
<proteinExistence type="predicted"/>
<dbReference type="EMBL" id="UINC01143588">
    <property type="protein sequence ID" value="SVD32589.1"/>
    <property type="molecule type" value="Genomic_DNA"/>
</dbReference>
<sequence>MAKILELAGMLILGVSFVINFPGL</sequence>
<dbReference type="AlphaFoldDB" id="A0A382UE91"/>
<protein>
    <submittedName>
        <fullName evidence="1">Uncharacterized protein</fullName>
    </submittedName>
</protein>
<feature type="non-terminal residue" evidence="1">
    <location>
        <position position="24"/>
    </location>
</feature>
<reference evidence="1" key="1">
    <citation type="submission" date="2018-05" db="EMBL/GenBank/DDBJ databases">
        <authorList>
            <person name="Lanie J.A."/>
            <person name="Ng W.-L."/>
            <person name="Kazmierczak K.M."/>
            <person name="Andrzejewski T.M."/>
            <person name="Davidsen T.M."/>
            <person name="Wayne K.J."/>
            <person name="Tettelin H."/>
            <person name="Glass J.I."/>
            <person name="Rusch D."/>
            <person name="Podicherti R."/>
            <person name="Tsui H.-C.T."/>
            <person name="Winkler M.E."/>
        </authorList>
    </citation>
    <scope>NUCLEOTIDE SEQUENCE</scope>
</reference>
<gene>
    <name evidence="1" type="ORF">METZ01_LOCUS385443</name>
</gene>
<name>A0A382UE91_9ZZZZ</name>
<organism evidence="1">
    <name type="scientific">marine metagenome</name>
    <dbReference type="NCBI Taxonomy" id="408172"/>
    <lineage>
        <taxon>unclassified sequences</taxon>
        <taxon>metagenomes</taxon>
        <taxon>ecological metagenomes</taxon>
    </lineage>
</organism>